<evidence type="ECO:0000313" key="1">
    <source>
        <dbReference type="EMBL" id="ONM46361.1"/>
    </source>
</evidence>
<dbReference type="Proteomes" id="UP000188836">
    <property type="component" value="Unassembled WGS sequence"/>
</dbReference>
<proteinExistence type="predicted"/>
<dbReference type="RefSeq" id="WP_077121089.1">
    <property type="nucleotide sequence ID" value="NZ_MUKP01000029.1"/>
</dbReference>
<protein>
    <submittedName>
        <fullName evidence="1">Uncharacterized protein</fullName>
    </submittedName>
</protein>
<organism evidence="1 2">
    <name type="scientific">Nocardia donostiensis</name>
    <dbReference type="NCBI Taxonomy" id="1538463"/>
    <lineage>
        <taxon>Bacteria</taxon>
        <taxon>Bacillati</taxon>
        <taxon>Actinomycetota</taxon>
        <taxon>Actinomycetes</taxon>
        <taxon>Mycobacteriales</taxon>
        <taxon>Nocardiaceae</taxon>
        <taxon>Nocardia</taxon>
    </lineage>
</organism>
<dbReference type="EMBL" id="MUMY01000026">
    <property type="protein sequence ID" value="ONM46361.1"/>
    <property type="molecule type" value="Genomic_DNA"/>
</dbReference>
<gene>
    <name evidence="1" type="ORF">B0T46_23555</name>
</gene>
<comment type="caution">
    <text evidence="1">The sequence shown here is derived from an EMBL/GenBank/DDBJ whole genome shotgun (WGS) entry which is preliminary data.</text>
</comment>
<dbReference type="STRING" id="1538463.B0T36_03145"/>
<evidence type="ECO:0000313" key="2">
    <source>
        <dbReference type="Proteomes" id="UP000188836"/>
    </source>
</evidence>
<name>A0A1W0B8H1_9NOCA</name>
<accession>A0A1W0B8H1</accession>
<reference evidence="1 2" key="1">
    <citation type="journal article" date="2016" name="Antonie Van Leeuwenhoek">
        <title>Nocardia donostiensis sp. nov., isolated from human respiratory specimens.</title>
        <authorList>
            <person name="Ercibengoa M."/>
            <person name="Bell M."/>
            <person name="Marimon J.M."/>
            <person name="Humrighouse B."/>
            <person name="Klenk H.P."/>
            <person name="Potter G."/>
            <person name="Perez-Trallero E."/>
        </authorList>
    </citation>
    <scope>NUCLEOTIDE SEQUENCE [LARGE SCALE GENOMIC DNA]</scope>
    <source>
        <strain evidence="1 2">X1655</strain>
    </source>
</reference>
<sequence>MGTPLSGDTTQIVSVADYATAVQGEYEGYLRGWYNAKDEFQAHVQSKGLGDTIQVAMQDAHDKGSKIVKTMDEILTVLKQSGAAFSNVNIDAAQQVRAASLGNNGAIDTGTW</sequence>
<keyword evidence="2" id="KW-1185">Reference proteome</keyword>
<dbReference type="AlphaFoldDB" id="A0A1W0B8H1"/>
<dbReference type="OrthoDB" id="4558504at2"/>